<dbReference type="RefSeq" id="WP_254572984.1">
    <property type="nucleotide sequence ID" value="NZ_CP098502.1"/>
</dbReference>
<evidence type="ECO:0000313" key="3">
    <source>
        <dbReference type="EMBL" id="UTI66313.1"/>
    </source>
</evidence>
<accession>A0ABY5DY98</accession>
<proteinExistence type="predicted"/>
<organism evidence="3 4">
    <name type="scientific">Paraconexibacter antarcticus</name>
    <dbReference type="NCBI Taxonomy" id="2949664"/>
    <lineage>
        <taxon>Bacteria</taxon>
        <taxon>Bacillati</taxon>
        <taxon>Actinomycetota</taxon>
        <taxon>Thermoleophilia</taxon>
        <taxon>Solirubrobacterales</taxon>
        <taxon>Paraconexibacteraceae</taxon>
        <taxon>Paraconexibacter</taxon>
    </lineage>
</organism>
<feature type="domain" description="Fatty acid desaturase" evidence="2">
    <location>
        <begin position="53"/>
        <end position="275"/>
    </location>
</feature>
<evidence type="ECO:0000256" key="1">
    <source>
        <dbReference type="SAM" id="Phobius"/>
    </source>
</evidence>
<dbReference type="PANTHER" id="PTHR19353:SF19">
    <property type="entry name" value="DELTA(5) FATTY ACID DESATURASE C-RELATED"/>
    <property type="match status" value="1"/>
</dbReference>
<gene>
    <name evidence="3" type="ORF">NBH00_08915</name>
</gene>
<reference evidence="3 4" key="1">
    <citation type="submission" date="2022-06" db="EMBL/GenBank/DDBJ databases">
        <title>Paraconexibacter antarcticus.</title>
        <authorList>
            <person name="Kim C.S."/>
        </authorList>
    </citation>
    <scope>NUCLEOTIDE SEQUENCE [LARGE SCALE GENOMIC DNA]</scope>
    <source>
        <strain evidence="3 4">02-257</strain>
    </source>
</reference>
<dbReference type="InterPro" id="IPR005804">
    <property type="entry name" value="FA_desaturase_dom"/>
</dbReference>
<dbReference type="PANTHER" id="PTHR19353">
    <property type="entry name" value="FATTY ACID DESATURASE 2"/>
    <property type="match status" value="1"/>
</dbReference>
<name>A0ABY5DY98_9ACTN</name>
<dbReference type="EC" id="1.14.19.-" evidence="3"/>
<feature type="transmembrane region" description="Helical" evidence="1">
    <location>
        <begin position="91"/>
        <end position="108"/>
    </location>
</feature>
<evidence type="ECO:0000313" key="4">
    <source>
        <dbReference type="Proteomes" id="UP001056035"/>
    </source>
</evidence>
<evidence type="ECO:0000259" key="2">
    <source>
        <dbReference type="Pfam" id="PF00487"/>
    </source>
</evidence>
<feature type="transmembrane region" description="Helical" evidence="1">
    <location>
        <begin position="52"/>
        <end position="71"/>
    </location>
</feature>
<dbReference type="EMBL" id="CP098502">
    <property type="protein sequence ID" value="UTI66313.1"/>
    <property type="molecule type" value="Genomic_DNA"/>
</dbReference>
<feature type="transmembrane region" description="Helical" evidence="1">
    <location>
        <begin position="189"/>
        <end position="211"/>
    </location>
</feature>
<feature type="transmembrane region" description="Helical" evidence="1">
    <location>
        <begin position="164"/>
        <end position="183"/>
    </location>
</feature>
<dbReference type="Proteomes" id="UP001056035">
    <property type="component" value="Chromosome"/>
</dbReference>
<sequence length="303" mass="34587">MSTAEPPVTVRRIPNPAEPVPAVAVPTLLLLVAGLATWIATTVLYVSGDLSAWITIPVLAVAGYLLFTVAHDAGHHSASNVKWLNDLMGRLATPVFALHAAFPVWRFIHMQHHRFTNHDDGDDPDHYTMRGPAWQKPLRWLTIDYHYVTFYLPRLRTRKRKEQVEAVAFLLVGILVPVALIATGNVVTWLVVLFVPSRLAILWLAYAFDYLPHHGLHHKPSEDRLKTTRNRIGGERWASLLLLYQNYHLVHHLHPVVPFYRYIAVWRRGEPDYLAGDPALSTLGGREITSDEYRRMRELVDHH</sequence>
<keyword evidence="1" id="KW-1133">Transmembrane helix</keyword>
<dbReference type="GO" id="GO:0016491">
    <property type="term" value="F:oxidoreductase activity"/>
    <property type="evidence" value="ECO:0007669"/>
    <property type="project" value="UniProtKB-KW"/>
</dbReference>
<dbReference type="InterPro" id="IPR012171">
    <property type="entry name" value="Fatty_acid_desaturase"/>
</dbReference>
<keyword evidence="3" id="KW-0560">Oxidoreductase</keyword>
<keyword evidence="1" id="KW-0812">Transmembrane</keyword>
<dbReference type="Pfam" id="PF00487">
    <property type="entry name" value="FA_desaturase"/>
    <property type="match status" value="1"/>
</dbReference>
<keyword evidence="1" id="KW-0472">Membrane</keyword>
<keyword evidence="4" id="KW-1185">Reference proteome</keyword>
<feature type="transmembrane region" description="Helical" evidence="1">
    <location>
        <begin position="20"/>
        <end position="45"/>
    </location>
</feature>
<protein>
    <submittedName>
        <fullName evidence="3">Fatty acid desaturase</fullName>
        <ecNumber evidence="3">1.14.19.-</ecNumber>
    </submittedName>
</protein>